<sequence>MFGPKYAYTPLESTRLKGKVFYIVSGHGGPDPGAIGRRGEYSLCEDEYAYDVALRLCRNLVAHGATAYMIIRDDNDGIRSDKFLDCDYDEVVWGGQKIMRQQKPRLFQRSNAINELYEKNKAAGVTEQTTIIVHVDSRNKGERKDVFFYYHPTSSESKTVALDLQHALRKKYRKYRANGQYHGTVTPRDLHMLRETLTPSVYVELANIRNKFDQQRVILESNRQALADWLLEGILD</sequence>
<dbReference type="GO" id="GO:0030288">
    <property type="term" value="C:outer membrane-bounded periplasmic space"/>
    <property type="evidence" value="ECO:0007669"/>
    <property type="project" value="TreeGrafter"/>
</dbReference>
<protein>
    <recommendedName>
        <fullName evidence="2">N-acetylmuramoyl-L-alanine amidase</fullName>
        <ecNumber evidence="2">3.5.1.28</ecNumber>
    </recommendedName>
</protein>
<evidence type="ECO:0000256" key="1">
    <source>
        <dbReference type="ARBA" id="ARBA00001561"/>
    </source>
</evidence>
<dbReference type="GO" id="GO:0009253">
    <property type="term" value="P:peptidoglycan catabolic process"/>
    <property type="evidence" value="ECO:0007669"/>
    <property type="project" value="InterPro"/>
</dbReference>
<dbReference type="PANTHER" id="PTHR30404">
    <property type="entry name" value="N-ACETYLMURAMOYL-L-ALANINE AMIDASE"/>
    <property type="match status" value="1"/>
</dbReference>
<dbReference type="EC" id="3.5.1.28" evidence="2"/>
<dbReference type="InterPro" id="IPR050695">
    <property type="entry name" value="N-acetylmuramoyl_amidase_3"/>
</dbReference>
<dbReference type="SUPFAM" id="SSF53187">
    <property type="entry name" value="Zn-dependent exopeptidases"/>
    <property type="match status" value="1"/>
</dbReference>
<accession>A0A098RXK1</accession>
<dbReference type="InterPro" id="IPR002508">
    <property type="entry name" value="MurNAc-LAA_cat"/>
</dbReference>
<name>A0A098RXK1_9BACT</name>
<dbReference type="AlphaFoldDB" id="A0A098RXK1"/>
<feature type="domain" description="MurNAc-LAA" evidence="4">
    <location>
        <begin position="117"/>
        <end position="235"/>
    </location>
</feature>
<dbReference type="STRING" id="1524460.IX84_31065"/>
<proteinExistence type="predicted"/>
<keyword evidence="6" id="KW-1185">Reference proteome</keyword>
<dbReference type="Gene3D" id="3.40.630.40">
    <property type="entry name" value="Zn-dependent exopeptidases"/>
    <property type="match status" value="1"/>
</dbReference>
<dbReference type="Proteomes" id="UP000029736">
    <property type="component" value="Unassembled WGS sequence"/>
</dbReference>
<evidence type="ECO:0000256" key="3">
    <source>
        <dbReference type="ARBA" id="ARBA00022801"/>
    </source>
</evidence>
<dbReference type="GO" id="GO:0008745">
    <property type="term" value="F:N-acetylmuramoyl-L-alanine amidase activity"/>
    <property type="evidence" value="ECO:0007669"/>
    <property type="project" value="UniProtKB-EC"/>
</dbReference>
<keyword evidence="3" id="KW-0378">Hydrolase</keyword>
<dbReference type="Pfam" id="PF01520">
    <property type="entry name" value="Amidase_3"/>
    <property type="match status" value="1"/>
</dbReference>
<dbReference type="SMART" id="SM00646">
    <property type="entry name" value="Ami_3"/>
    <property type="match status" value="1"/>
</dbReference>
<dbReference type="PANTHER" id="PTHR30404:SF0">
    <property type="entry name" value="N-ACETYLMURAMOYL-L-ALANINE AMIDASE AMIC"/>
    <property type="match status" value="1"/>
</dbReference>
<evidence type="ECO:0000259" key="4">
    <source>
        <dbReference type="SMART" id="SM00646"/>
    </source>
</evidence>
<evidence type="ECO:0000313" key="6">
    <source>
        <dbReference type="Proteomes" id="UP000029736"/>
    </source>
</evidence>
<dbReference type="CDD" id="cd02696">
    <property type="entry name" value="MurNAc-LAA"/>
    <property type="match status" value="1"/>
</dbReference>
<reference evidence="5 6" key="1">
    <citation type="journal article" date="2014" name="Int. J. Syst. Evol. Microbiol.">
        <title>Phaeodactylibacter xiamenensis gen. nov., sp. nov., a member of the family Saprospiraceae isolated from the marine alga Phaeodactylum tricornutum.</title>
        <authorList>
            <person name="Chen Z.Jr."/>
            <person name="Lei X."/>
            <person name="Lai Q."/>
            <person name="Li Y."/>
            <person name="Zhang B."/>
            <person name="Zhang J."/>
            <person name="Zhang H."/>
            <person name="Yang L."/>
            <person name="Zheng W."/>
            <person name="Tian Y."/>
            <person name="Yu Z."/>
            <person name="Xu H.Jr."/>
            <person name="Zheng T."/>
        </authorList>
    </citation>
    <scope>NUCLEOTIDE SEQUENCE [LARGE SCALE GENOMIC DNA]</scope>
    <source>
        <strain evidence="5 6">KD52</strain>
    </source>
</reference>
<organism evidence="5 6">
    <name type="scientific">Phaeodactylibacter xiamenensis</name>
    <dbReference type="NCBI Taxonomy" id="1524460"/>
    <lineage>
        <taxon>Bacteria</taxon>
        <taxon>Pseudomonadati</taxon>
        <taxon>Bacteroidota</taxon>
        <taxon>Saprospiria</taxon>
        <taxon>Saprospirales</taxon>
        <taxon>Haliscomenobacteraceae</taxon>
        <taxon>Phaeodactylibacter</taxon>
    </lineage>
</organism>
<comment type="catalytic activity">
    <reaction evidence="1">
        <text>Hydrolyzes the link between N-acetylmuramoyl residues and L-amino acid residues in certain cell-wall glycopeptides.</text>
        <dbReference type="EC" id="3.5.1.28"/>
    </reaction>
</comment>
<gene>
    <name evidence="5" type="ORF">IX84_31065</name>
</gene>
<evidence type="ECO:0000313" key="5">
    <source>
        <dbReference type="EMBL" id="KGE84904.1"/>
    </source>
</evidence>
<comment type="caution">
    <text evidence="5">The sequence shown here is derived from an EMBL/GenBank/DDBJ whole genome shotgun (WGS) entry which is preliminary data.</text>
</comment>
<dbReference type="EMBL" id="JPOS01000101">
    <property type="protein sequence ID" value="KGE84904.1"/>
    <property type="molecule type" value="Genomic_DNA"/>
</dbReference>
<evidence type="ECO:0000256" key="2">
    <source>
        <dbReference type="ARBA" id="ARBA00011901"/>
    </source>
</evidence>